<dbReference type="Proteomes" id="UP000281406">
    <property type="component" value="Unassembled WGS sequence"/>
</dbReference>
<organism evidence="1 2">
    <name type="scientific">Anabarilius grahami</name>
    <name type="common">Kanglang fish</name>
    <name type="synonym">Barilius grahami</name>
    <dbReference type="NCBI Taxonomy" id="495550"/>
    <lineage>
        <taxon>Eukaryota</taxon>
        <taxon>Metazoa</taxon>
        <taxon>Chordata</taxon>
        <taxon>Craniata</taxon>
        <taxon>Vertebrata</taxon>
        <taxon>Euteleostomi</taxon>
        <taxon>Actinopterygii</taxon>
        <taxon>Neopterygii</taxon>
        <taxon>Teleostei</taxon>
        <taxon>Ostariophysi</taxon>
        <taxon>Cypriniformes</taxon>
        <taxon>Xenocyprididae</taxon>
        <taxon>Xenocypridinae</taxon>
        <taxon>Xenocypridinae incertae sedis</taxon>
        <taxon>Anabarilius</taxon>
    </lineage>
</organism>
<keyword evidence="2" id="KW-1185">Reference proteome</keyword>
<dbReference type="EMBL" id="RJVU01079805">
    <property type="protein sequence ID" value="ROI15514.1"/>
    <property type="molecule type" value="Genomic_DNA"/>
</dbReference>
<accession>A0A3N0XDS9</accession>
<proteinExistence type="predicted"/>
<name>A0A3N0XDS9_ANAGA</name>
<comment type="caution">
    <text evidence="1">The sequence shown here is derived from an EMBL/GenBank/DDBJ whole genome shotgun (WGS) entry which is preliminary data.</text>
</comment>
<reference evidence="1 2" key="1">
    <citation type="submission" date="2018-10" db="EMBL/GenBank/DDBJ databases">
        <title>Genome assembly for a Yunnan-Guizhou Plateau 3E fish, Anabarilius grahami (Regan), and its evolutionary and genetic applications.</title>
        <authorList>
            <person name="Jiang W."/>
        </authorList>
    </citation>
    <scope>NUCLEOTIDE SEQUENCE [LARGE SCALE GENOMIC DNA]</scope>
    <source>
        <strain evidence="1">AG-KIZ</strain>
        <tissue evidence="1">Muscle</tissue>
    </source>
</reference>
<gene>
    <name evidence="1" type="ORF">DPX16_13066</name>
</gene>
<sequence>MTRHNAAQTDVTKSPSDTKTDKRYMDVFKRKEPLKFTPKRQYVLAVISPLQKHDSWETVFADGRFSGTSSPAHSNNRLEEITFESPRCRQLTSPLIRPCSWRKKHFTITDDKMTRHNAAQTDVTKSPSNTKTDKRYMDVFKRKEPLKFTPKRQYVLAVISPLQKHDSWETGITFESPRYKGEIHFRQCFGYAYKNYIILYLICRRRRGRQRSLTRFQPFSFDARDAARKVERERSLQEMRQMQELQWCSTFKAHPVRR</sequence>
<dbReference type="AlphaFoldDB" id="A0A3N0XDS9"/>
<protein>
    <submittedName>
        <fullName evidence="1">Uncharacterized protein</fullName>
    </submittedName>
</protein>
<evidence type="ECO:0000313" key="1">
    <source>
        <dbReference type="EMBL" id="ROI15514.1"/>
    </source>
</evidence>
<evidence type="ECO:0000313" key="2">
    <source>
        <dbReference type="Proteomes" id="UP000281406"/>
    </source>
</evidence>
<dbReference type="OrthoDB" id="8880399at2759"/>